<feature type="region of interest" description="Disordered" evidence="1">
    <location>
        <begin position="1"/>
        <end position="31"/>
    </location>
</feature>
<keyword evidence="3" id="KW-1185">Reference proteome</keyword>
<reference evidence="2" key="1">
    <citation type="journal article" date="2020" name="G3 (Bethesda)">
        <title>High-Quality Assemblies for Three Invasive Social Wasps from the &lt;i&gt;Vespula&lt;/i&gt; Genus.</title>
        <authorList>
            <person name="Harrop T.W.R."/>
            <person name="Guhlin J."/>
            <person name="McLaughlin G.M."/>
            <person name="Permina E."/>
            <person name="Stockwell P."/>
            <person name="Gilligan J."/>
            <person name="Le Lec M.F."/>
            <person name="Gruber M.A.M."/>
            <person name="Quinn O."/>
            <person name="Lovegrove M."/>
            <person name="Duncan E.J."/>
            <person name="Remnant E.J."/>
            <person name="Van Eeckhoven J."/>
            <person name="Graham B."/>
            <person name="Knapp R.A."/>
            <person name="Langford K.W."/>
            <person name="Kronenberg Z."/>
            <person name="Press M.O."/>
            <person name="Eacker S.M."/>
            <person name="Wilson-Rankin E.E."/>
            <person name="Purcell J."/>
            <person name="Lester P.J."/>
            <person name="Dearden P.K."/>
        </authorList>
    </citation>
    <scope>NUCLEOTIDE SEQUENCE</scope>
    <source>
        <strain evidence="2">Marl-1</strain>
    </source>
</reference>
<proteinExistence type="predicted"/>
<evidence type="ECO:0000256" key="1">
    <source>
        <dbReference type="SAM" id="MobiDB-lite"/>
    </source>
</evidence>
<comment type="caution">
    <text evidence="2">The sequence shown here is derived from an EMBL/GenBank/DDBJ whole genome shotgun (WGS) entry which is preliminary data.</text>
</comment>
<protein>
    <submittedName>
        <fullName evidence="2">Uncharacterized protein</fullName>
    </submittedName>
</protein>
<evidence type="ECO:0000313" key="3">
    <source>
        <dbReference type="Proteomes" id="UP000614350"/>
    </source>
</evidence>
<dbReference type="AlphaFoldDB" id="A0A834KEV6"/>
<feature type="region of interest" description="Disordered" evidence="1">
    <location>
        <begin position="54"/>
        <end position="76"/>
    </location>
</feature>
<evidence type="ECO:0000313" key="2">
    <source>
        <dbReference type="EMBL" id="KAF7404622.1"/>
    </source>
</evidence>
<accession>A0A834KEV6</accession>
<sequence>MTEGRPSSKGRKRYVGTTENTSGMEDGGRRESYIQNTRDKAELWGLAGALAGTYERPKSRRPGGTGRWGTGCNMQI</sequence>
<gene>
    <name evidence="2" type="ORF">HZH66_003528</name>
</gene>
<dbReference type="Proteomes" id="UP000614350">
    <property type="component" value="Unassembled WGS sequence"/>
</dbReference>
<organism evidence="2 3">
    <name type="scientific">Vespula vulgaris</name>
    <name type="common">Yellow jacket</name>
    <name type="synonym">Wasp</name>
    <dbReference type="NCBI Taxonomy" id="7454"/>
    <lineage>
        <taxon>Eukaryota</taxon>
        <taxon>Metazoa</taxon>
        <taxon>Ecdysozoa</taxon>
        <taxon>Arthropoda</taxon>
        <taxon>Hexapoda</taxon>
        <taxon>Insecta</taxon>
        <taxon>Pterygota</taxon>
        <taxon>Neoptera</taxon>
        <taxon>Endopterygota</taxon>
        <taxon>Hymenoptera</taxon>
        <taxon>Apocrita</taxon>
        <taxon>Aculeata</taxon>
        <taxon>Vespoidea</taxon>
        <taxon>Vespidae</taxon>
        <taxon>Vespinae</taxon>
        <taxon>Vespula</taxon>
    </lineage>
</organism>
<dbReference type="EMBL" id="JACSEA010000003">
    <property type="protein sequence ID" value="KAF7404622.1"/>
    <property type="molecule type" value="Genomic_DNA"/>
</dbReference>
<name>A0A834KEV6_VESVU</name>